<gene>
    <name evidence="7" type="ORF">PHYSODRAFT_330711</name>
</gene>
<evidence type="ECO:0000256" key="1">
    <source>
        <dbReference type="ARBA" id="ARBA00022690"/>
    </source>
</evidence>
<dbReference type="Proteomes" id="UP000002640">
    <property type="component" value="Unassembled WGS sequence"/>
</dbReference>
<dbReference type="SMART" id="SM00280">
    <property type="entry name" value="KAZAL"/>
    <property type="match status" value="1"/>
</dbReference>
<evidence type="ECO:0000256" key="3">
    <source>
        <dbReference type="ARBA" id="ARBA00023157"/>
    </source>
</evidence>
<feature type="compositionally biased region" description="Low complexity" evidence="4">
    <location>
        <begin position="120"/>
        <end position="130"/>
    </location>
</feature>
<dbReference type="PROSITE" id="PS51465">
    <property type="entry name" value="KAZAL_2"/>
    <property type="match status" value="1"/>
</dbReference>
<evidence type="ECO:0000313" key="8">
    <source>
        <dbReference type="Proteomes" id="UP000002640"/>
    </source>
</evidence>
<dbReference type="GeneID" id="20646161"/>
<keyword evidence="5" id="KW-0732">Signal</keyword>
<dbReference type="InterPro" id="IPR002350">
    <property type="entry name" value="Kazal_dom"/>
</dbReference>
<feature type="chain" id="PRO_5003472431" description="Kazal-like domain-containing protein" evidence="5">
    <location>
        <begin position="20"/>
        <end position="199"/>
    </location>
</feature>
<protein>
    <recommendedName>
        <fullName evidence="6">Kazal-like domain-containing protein</fullName>
    </recommendedName>
</protein>
<proteinExistence type="predicted"/>
<dbReference type="PANTHER" id="PTHR10913:SF45">
    <property type="entry name" value="FOLLISTATIN, ISOFORM A-RELATED"/>
    <property type="match status" value="1"/>
</dbReference>
<feature type="signal peptide" evidence="5">
    <location>
        <begin position="1"/>
        <end position="19"/>
    </location>
</feature>
<dbReference type="CDD" id="cd00104">
    <property type="entry name" value="KAZAL_FS"/>
    <property type="match status" value="1"/>
</dbReference>
<evidence type="ECO:0000259" key="6">
    <source>
        <dbReference type="PROSITE" id="PS51465"/>
    </source>
</evidence>
<dbReference type="InterPro" id="IPR036058">
    <property type="entry name" value="Kazal_dom_sf"/>
</dbReference>
<dbReference type="RefSeq" id="XP_009525708.1">
    <property type="nucleotide sequence ID" value="XM_009527413.1"/>
</dbReference>
<sequence>MIKAAILAAAALLLSGVCALDEATLRLSMTKERSAAECDDNCERDFMPVCGSDGVTYGNDCLLEFAICENATISKLSEGKCIKHSTATAIDAGTNALTQVQVDASSAYKQGEVMPADQTAASSAESGGSDESQKQTPPVFTGKCTLTGDYVNNTYVSACKTIVIDSLRVPTGVQLNLTQLQDNAKIKFQGTSTFGPKHR</sequence>
<dbReference type="KEGG" id="psoj:PHYSODRAFT_330711"/>
<dbReference type="Gene3D" id="3.30.60.30">
    <property type="match status" value="1"/>
</dbReference>
<dbReference type="EMBL" id="JH159154">
    <property type="protein sequence ID" value="EGZ16650.1"/>
    <property type="molecule type" value="Genomic_DNA"/>
</dbReference>
<dbReference type="PANTHER" id="PTHR10913">
    <property type="entry name" value="FOLLISTATIN-RELATED"/>
    <property type="match status" value="1"/>
</dbReference>
<feature type="domain" description="Kazal-like" evidence="6">
    <location>
        <begin position="32"/>
        <end position="83"/>
    </location>
</feature>
<feature type="region of interest" description="Disordered" evidence="4">
    <location>
        <begin position="111"/>
        <end position="138"/>
    </location>
</feature>
<evidence type="ECO:0000313" key="7">
    <source>
        <dbReference type="EMBL" id="EGZ16650.1"/>
    </source>
</evidence>
<dbReference type="SUPFAM" id="SSF100895">
    <property type="entry name" value="Kazal-type serine protease inhibitors"/>
    <property type="match status" value="1"/>
</dbReference>
<accession>G4ZFW6</accession>
<keyword evidence="1" id="KW-0646">Protease inhibitor</keyword>
<reference evidence="7 8" key="1">
    <citation type="journal article" date="2006" name="Science">
        <title>Phytophthora genome sequences uncover evolutionary origins and mechanisms of pathogenesis.</title>
        <authorList>
            <person name="Tyler B.M."/>
            <person name="Tripathy S."/>
            <person name="Zhang X."/>
            <person name="Dehal P."/>
            <person name="Jiang R.H."/>
            <person name="Aerts A."/>
            <person name="Arredondo F.D."/>
            <person name="Baxter L."/>
            <person name="Bensasson D."/>
            <person name="Beynon J.L."/>
            <person name="Chapman J."/>
            <person name="Damasceno C.M."/>
            <person name="Dorrance A.E."/>
            <person name="Dou D."/>
            <person name="Dickerman A.W."/>
            <person name="Dubchak I.L."/>
            <person name="Garbelotto M."/>
            <person name="Gijzen M."/>
            <person name="Gordon S.G."/>
            <person name="Govers F."/>
            <person name="Grunwald N.J."/>
            <person name="Huang W."/>
            <person name="Ivors K.L."/>
            <person name="Jones R.W."/>
            <person name="Kamoun S."/>
            <person name="Krampis K."/>
            <person name="Lamour K.H."/>
            <person name="Lee M.K."/>
            <person name="McDonald W.H."/>
            <person name="Medina M."/>
            <person name="Meijer H.J."/>
            <person name="Nordberg E.K."/>
            <person name="Maclean D.J."/>
            <person name="Ospina-Giraldo M.D."/>
            <person name="Morris P.F."/>
            <person name="Phuntumart V."/>
            <person name="Putnam N.H."/>
            <person name="Rash S."/>
            <person name="Rose J.K."/>
            <person name="Sakihama Y."/>
            <person name="Salamov A.A."/>
            <person name="Savidor A."/>
            <person name="Scheuring C.F."/>
            <person name="Smith B.M."/>
            <person name="Sobral B.W."/>
            <person name="Terry A."/>
            <person name="Torto-Alalibo T.A."/>
            <person name="Win J."/>
            <person name="Xu Z."/>
            <person name="Zhang H."/>
            <person name="Grigoriev I.V."/>
            <person name="Rokhsar D.S."/>
            <person name="Boore J.L."/>
        </authorList>
    </citation>
    <scope>NUCLEOTIDE SEQUENCE [LARGE SCALE GENOMIC DNA]</scope>
    <source>
        <strain evidence="7 8">P6497</strain>
    </source>
</reference>
<dbReference type="AlphaFoldDB" id="G4ZFW6"/>
<evidence type="ECO:0000256" key="2">
    <source>
        <dbReference type="ARBA" id="ARBA00022900"/>
    </source>
</evidence>
<dbReference type="InterPro" id="IPR050653">
    <property type="entry name" value="Prot_Inhib_GrowthFact_Antg"/>
</dbReference>
<name>G4ZFW6_PHYSP</name>
<keyword evidence="8" id="KW-1185">Reference proteome</keyword>
<keyword evidence="2" id="KW-0722">Serine protease inhibitor</keyword>
<organism evidence="7 8">
    <name type="scientific">Phytophthora sojae (strain P6497)</name>
    <name type="common">Soybean stem and root rot agent</name>
    <name type="synonym">Phytophthora megasperma f. sp. glycines</name>
    <dbReference type="NCBI Taxonomy" id="1094619"/>
    <lineage>
        <taxon>Eukaryota</taxon>
        <taxon>Sar</taxon>
        <taxon>Stramenopiles</taxon>
        <taxon>Oomycota</taxon>
        <taxon>Peronosporomycetes</taxon>
        <taxon>Peronosporales</taxon>
        <taxon>Peronosporaceae</taxon>
        <taxon>Phytophthora</taxon>
    </lineage>
</organism>
<evidence type="ECO:0000256" key="4">
    <source>
        <dbReference type="SAM" id="MobiDB-lite"/>
    </source>
</evidence>
<dbReference type="SMR" id="G4ZFW6"/>
<dbReference type="InParanoid" id="G4ZFW6"/>
<dbReference type="GO" id="GO:0005576">
    <property type="term" value="C:extracellular region"/>
    <property type="evidence" value="ECO:0007669"/>
    <property type="project" value="TreeGrafter"/>
</dbReference>
<keyword evidence="3" id="KW-1015">Disulfide bond</keyword>
<dbReference type="Pfam" id="PF00050">
    <property type="entry name" value="Kazal_1"/>
    <property type="match status" value="1"/>
</dbReference>
<evidence type="ECO:0000256" key="5">
    <source>
        <dbReference type="SAM" id="SignalP"/>
    </source>
</evidence>